<gene>
    <name evidence="2" type="ORF">C7M84_004217</name>
</gene>
<reference evidence="2 3" key="1">
    <citation type="submission" date="2018-04" db="EMBL/GenBank/DDBJ databases">
        <authorList>
            <person name="Zhang X."/>
            <person name="Yuan J."/>
            <person name="Li F."/>
            <person name="Xiang J."/>
        </authorList>
    </citation>
    <scope>NUCLEOTIDE SEQUENCE [LARGE SCALE GENOMIC DNA]</scope>
    <source>
        <tissue evidence="2">Muscle</tissue>
    </source>
</reference>
<keyword evidence="1" id="KW-0472">Membrane</keyword>
<dbReference type="EMBL" id="QCYY01001564">
    <property type="protein sequence ID" value="ROT77136.1"/>
    <property type="molecule type" value="Genomic_DNA"/>
</dbReference>
<evidence type="ECO:0000256" key="1">
    <source>
        <dbReference type="SAM" id="Phobius"/>
    </source>
</evidence>
<dbReference type="Proteomes" id="UP000283509">
    <property type="component" value="Unassembled WGS sequence"/>
</dbReference>
<keyword evidence="3" id="KW-1185">Reference proteome</keyword>
<organism evidence="2 3">
    <name type="scientific">Penaeus vannamei</name>
    <name type="common">Whiteleg shrimp</name>
    <name type="synonym">Litopenaeus vannamei</name>
    <dbReference type="NCBI Taxonomy" id="6689"/>
    <lineage>
        <taxon>Eukaryota</taxon>
        <taxon>Metazoa</taxon>
        <taxon>Ecdysozoa</taxon>
        <taxon>Arthropoda</taxon>
        <taxon>Crustacea</taxon>
        <taxon>Multicrustacea</taxon>
        <taxon>Malacostraca</taxon>
        <taxon>Eumalacostraca</taxon>
        <taxon>Eucarida</taxon>
        <taxon>Decapoda</taxon>
        <taxon>Dendrobranchiata</taxon>
        <taxon>Penaeoidea</taxon>
        <taxon>Penaeidae</taxon>
        <taxon>Penaeus</taxon>
    </lineage>
</organism>
<evidence type="ECO:0000313" key="3">
    <source>
        <dbReference type="Proteomes" id="UP000283509"/>
    </source>
</evidence>
<sequence>MTVTDPNPRGMQNSSPEWLESAMASSVVVWPPWPSEWLQGGHVDMLAGLAEQYQPWLCSVVASVAVGLAGIVPLVLIPSDYEIKSNSGECESRFPVVGFILVSRL</sequence>
<protein>
    <submittedName>
        <fullName evidence="2">Uncharacterized protein</fullName>
    </submittedName>
</protein>
<evidence type="ECO:0000313" key="2">
    <source>
        <dbReference type="EMBL" id="ROT77136.1"/>
    </source>
</evidence>
<comment type="caution">
    <text evidence="2">The sequence shown here is derived from an EMBL/GenBank/DDBJ whole genome shotgun (WGS) entry which is preliminary data.</text>
</comment>
<feature type="transmembrane region" description="Helical" evidence="1">
    <location>
        <begin position="53"/>
        <end position="77"/>
    </location>
</feature>
<keyword evidence="1" id="KW-1133">Transmembrane helix</keyword>
<dbReference type="AlphaFoldDB" id="A0A3R7MA59"/>
<proteinExistence type="predicted"/>
<keyword evidence="1" id="KW-0812">Transmembrane</keyword>
<name>A0A3R7MA59_PENVA</name>
<accession>A0A3R7MA59</accession>
<reference evidence="2 3" key="2">
    <citation type="submission" date="2019-01" db="EMBL/GenBank/DDBJ databases">
        <title>The decoding of complex shrimp genome reveals the adaptation for benthos swimmer, frequently molting mechanism and breeding impact on genome.</title>
        <authorList>
            <person name="Sun Y."/>
            <person name="Gao Y."/>
            <person name="Yu Y."/>
        </authorList>
    </citation>
    <scope>NUCLEOTIDE SEQUENCE [LARGE SCALE GENOMIC DNA]</scope>
    <source>
        <tissue evidence="2">Muscle</tissue>
    </source>
</reference>